<dbReference type="CDD" id="cd05233">
    <property type="entry name" value="SDR_c"/>
    <property type="match status" value="1"/>
</dbReference>
<keyword evidence="3" id="KW-0520">NAD</keyword>
<evidence type="ECO:0000259" key="4">
    <source>
        <dbReference type="SMART" id="SM00822"/>
    </source>
</evidence>
<dbReference type="GO" id="GO:0016491">
    <property type="term" value="F:oxidoreductase activity"/>
    <property type="evidence" value="ECO:0007669"/>
    <property type="project" value="UniProtKB-KW"/>
</dbReference>
<dbReference type="InterPro" id="IPR036291">
    <property type="entry name" value="NAD(P)-bd_dom_sf"/>
</dbReference>
<gene>
    <name evidence="5" type="ORF">ACELLULO517_04195</name>
</gene>
<dbReference type="PANTHER" id="PTHR24321:SF8">
    <property type="entry name" value="ESTRADIOL 17-BETA-DEHYDROGENASE 8-RELATED"/>
    <property type="match status" value="1"/>
</dbReference>
<comment type="caution">
    <text evidence="5">The sequence shown here is derived from an EMBL/GenBank/DDBJ whole genome shotgun (WGS) entry which is preliminary data.</text>
</comment>
<keyword evidence="6" id="KW-1185">Reference proteome</keyword>
<dbReference type="InterPro" id="IPR020904">
    <property type="entry name" value="Sc_DH/Rdtase_CS"/>
</dbReference>
<dbReference type="AlphaFoldDB" id="A0A964E2N5"/>
<dbReference type="PRINTS" id="PR00081">
    <property type="entry name" value="GDHRDH"/>
</dbReference>
<dbReference type="InterPro" id="IPR002347">
    <property type="entry name" value="SDR_fam"/>
</dbReference>
<dbReference type="Gene3D" id="3.40.50.720">
    <property type="entry name" value="NAD(P)-binding Rossmann-like Domain"/>
    <property type="match status" value="1"/>
</dbReference>
<dbReference type="EMBL" id="JAESVA010000001">
    <property type="protein sequence ID" value="MCB8879422.1"/>
    <property type="molecule type" value="Genomic_DNA"/>
</dbReference>
<dbReference type="Proteomes" id="UP000721844">
    <property type="component" value="Unassembled WGS sequence"/>
</dbReference>
<name>A0A964E2N5_9PROT</name>
<evidence type="ECO:0000256" key="2">
    <source>
        <dbReference type="ARBA" id="ARBA00023002"/>
    </source>
</evidence>
<feature type="domain" description="Ketoreductase" evidence="4">
    <location>
        <begin position="14"/>
        <end position="196"/>
    </location>
</feature>
<dbReference type="SUPFAM" id="SSF51735">
    <property type="entry name" value="NAD(P)-binding Rossmann-fold domains"/>
    <property type="match status" value="1"/>
</dbReference>
<dbReference type="PROSITE" id="PS00061">
    <property type="entry name" value="ADH_SHORT"/>
    <property type="match status" value="1"/>
</dbReference>
<protein>
    <submittedName>
        <fullName evidence="5">SDR family oxidoreductase</fullName>
    </submittedName>
</protein>
<dbReference type="RefSeq" id="WP_227306010.1">
    <property type="nucleotide sequence ID" value="NZ_JAESVA010000001.1"/>
</dbReference>
<evidence type="ECO:0000256" key="1">
    <source>
        <dbReference type="ARBA" id="ARBA00006484"/>
    </source>
</evidence>
<dbReference type="PRINTS" id="PR00080">
    <property type="entry name" value="SDRFAMILY"/>
</dbReference>
<sequence length="255" mass="27649">MDGRFAIYPSLEGRRVLVTGGASGIGAGIVEHFVAQGAHVGFLDLDETSATDLIARQPAGSAVHFEKVDLRDIPAVRAAIAGLREKLGGGFHVLVNNAARDDRHSIDDVTPEYWDDRMATNLRHQFFCAQAVKDDMIAAGGGSIINMSSNSFLMAQGGFAAYTSAKSGVIGLTRSLARDLGPHHIRANIVFPGWIITQRQQDLWMTPEAEAKRAAGQCIPDRLFEADVARMVLWLAADDSRLVTAREFIVDGGWY</sequence>
<evidence type="ECO:0000313" key="6">
    <source>
        <dbReference type="Proteomes" id="UP000721844"/>
    </source>
</evidence>
<comment type="similarity">
    <text evidence="1">Belongs to the short-chain dehydrogenases/reductases (SDR) family.</text>
</comment>
<evidence type="ECO:0000313" key="5">
    <source>
        <dbReference type="EMBL" id="MCB8879422.1"/>
    </source>
</evidence>
<dbReference type="FunFam" id="3.40.50.720:FF:000084">
    <property type="entry name" value="Short-chain dehydrogenase reductase"/>
    <property type="match status" value="1"/>
</dbReference>
<evidence type="ECO:0000256" key="3">
    <source>
        <dbReference type="ARBA" id="ARBA00023027"/>
    </source>
</evidence>
<reference evidence="5 6" key="1">
    <citation type="journal article" date="2021" name="Microorganisms">
        <title>Acidisoma silvae sp. nov. and Acidisomacellulosilytica sp. nov., Two Acidophilic Bacteria Isolated from Decaying Wood, Hydrolyzing Cellulose and Producing Poly-3-hydroxybutyrate.</title>
        <authorList>
            <person name="Mieszkin S."/>
            <person name="Pouder E."/>
            <person name="Uroz S."/>
            <person name="Simon-Colin C."/>
            <person name="Alain K."/>
        </authorList>
    </citation>
    <scope>NUCLEOTIDE SEQUENCE [LARGE SCALE GENOMIC DNA]</scope>
    <source>
        <strain evidence="5 6">HW T5.17</strain>
    </source>
</reference>
<keyword evidence="2" id="KW-0560">Oxidoreductase</keyword>
<dbReference type="InterPro" id="IPR057326">
    <property type="entry name" value="KR_dom"/>
</dbReference>
<dbReference type="PANTHER" id="PTHR24321">
    <property type="entry name" value="DEHYDROGENASES, SHORT CHAIN"/>
    <property type="match status" value="1"/>
</dbReference>
<accession>A0A964E2N5</accession>
<proteinExistence type="inferred from homology"/>
<dbReference type="Pfam" id="PF13561">
    <property type="entry name" value="adh_short_C2"/>
    <property type="match status" value="1"/>
</dbReference>
<dbReference type="SMART" id="SM00822">
    <property type="entry name" value="PKS_KR"/>
    <property type="match status" value="1"/>
</dbReference>
<organism evidence="5 6">
    <name type="scientific">Acidisoma cellulosilyticum</name>
    <dbReference type="NCBI Taxonomy" id="2802395"/>
    <lineage>
        <taxon>Bacteria</taxon>
        <taxon>Pseudomonadati</taxon>
        <taxon>Pseudomonadota</taxon>
        <taxon>Alphaproteobacteria</taxon>
        <taxon>Acetobacterales</taxon>
        <taxon>Acidocellaceae</taxon>
        <taxon>Acidisoma</taxon>
    </lineage>
</organism>